<protein>
    <recommendedName>
        <fullName evidence="1">Calcineurin-like phosphoesterase domain-containing protein</fullName>
    </recommendedName>
</protein>
<organism evidence="2 3">
    <name type="scientific">Paenibacillus marchantiophytorum</name>
    <dbReference type="NCBI Taxonomy" id="1619310"/>
    <lineage>
        <taxon>Bacteria</taxon>
        <taxon>Bacillati</taxon>
        <taxon>Bacillota</taxon>
        <taxon>Bacilli</taxon>
        <taxon>Bacillales</taxon>
        <taxon>Paenibacillaceae</taxon>
        <taxon>Paenibacillus</taxon>
    </lineage>
</organism>
<keyword evidence="3" id="KW-1185">Reference proteome</keyword>
<accession>A0ABQ2BRW5</accession>
<dbReference type="EMBL" id="BMHE01000003">
    <property type="protein sequence ID" value="GGI44809.1"/>
    <property type="molecule type" value="Genomic_DNA"/>
</dbReference>
<name>A0ABQ2BRW5_9BACL</name>
<evidence type="ECO:0000313" key="2">
    <source>
        <dbReference type="EMBL" id="GGI44809.1"/>
    </source>
</evidence>
<dbReference type="Proteomes" id="UP000615455">
    <property type="component" value="Unassembled WGS sequence"/>
</dbReference>
<gene>
    <name evidence="2" type="ORF">GCM10008018_08950</name>
</gene>
<dbReference type="SUPFAM" id="SSF56300">
    <property type="entry name" value="Metallo-dependent phosphatases"/>
    <property type="match status" value="1"/>
</dbReference>
<evidence type="ECO:0000259" key="1">
    <source>
        <dbReference type="Pfam" id="PF00149"/>
    </source>
</evidence>
<comment type="caution">
    <text evidence="2">The sequence shown here is derived from an EMBL/GenBank/DDBJ whole genome shotgun (WGS) entry which is preliminary data.</text>
</comment>
<dbReference type="Gene3D" id="3.60.21.10">
    <property type="match status" value="1"/>
</dbReference>
<dbReference type="Pfam" id="PF00149">
    <property type="entry name" value="Metallophos"/>
    <property type="match status" value="1"/>
</dbReference>
<sequence length="80" mass="9152">MLNLRRDGTFTIVQLTDLHWKDGGAYDYLRSQDLIREILRAEKPDLVIITGDVVDKKECPDPLLSIEQAVVGLRFIKARV</sequence>
<evidence type="ECO:0000313" key="3">
    <source>
        <dbReference type="Proteomes" id="UP000615455"/>
    </source>
</evidence>
<proteinExistence type="predicted"/>
<dbReference type="RefSeq" id="WP_189008170.1">
    <property type="nucleotide sequence ID" value="NZ_BMHE01000003.1"/>
</dbReference>
<reference evidence="3" key="1">
    <citation type="journal article" date="2019" name="Int. J. Syst. Evol. Microbiol.">
        <title>The Global Catalogue of Microorganisms (GCM) 10K type strain sequencing project: providing services to taxonomists for standard genome sequencing and annotation.</title>
        <authorList>
            <consortium name="The Broad Institute Genomics Platform"/>
            <consortium name="The Broad Institute Genome Sequencing Center for Infectious Disease"/>
            <person name="Wu L."/>
            <person name="Ma J."/>
        </authorList>
    </citation>
    <scope>NUCLEOTIDE SEQUENCE [LARGE SCALE GENOMIC DNA]</scope>
    <source>
        <strain evidence="3">CGMCC 1.15043</strain>
    </source>
</reference>
<dbReference type="InterPro" id="IPR029052">
    <property type="entry name" value="Metallo-depent_PP-like"/>
</dbReference>
<dbReference type="InterPro" id="IPR004843">
    <property type="entry name" value="Calcineurin-like_PHP"/>
</dbReference>
<feature type="domain" description="Calcineurin-like phosphoesterase" evidence="1">
    <location>
        <begin position="11"/>
        <end position="71"/>
    </location>
</feature>